<keyword evidence="3" id="KW-0547">Nucleotide-binding</keyword>
<dbReference type="Gene3D" id="3.30.30.170">
    <property type="match status" value="1"/>
</dbReference>
<dbReference type="Pfam" id="PF01873">
    <property type="entry name" value="eIF-5_eIF-2B"/>
    <property type="match status" value="1"/>
</dbReference>
<dbReference type="SUPFAM" id="SSF75689">
    <property type="entry name" value="Zinc-binding domain of translation initiation factor 2 beta"/>
    <property type="match status" value="1"/>
</dbReference>
<dbReference type="InterPro" id="IPR016189">
    <property type="entry name" value="Transl_init_fac_IF2/IF5_N"/>
</dbReference>
<dbReference type="GO" id="GO:0005092">
    <property type="term" value="F:GDP-dissociation inhibitor activity"/>
    <property type="evidence" value="ECO:0007669"/>
    <property type="project" value="TreeGrafter"/>
</dbReference>
<evidence type="ECO:0000313" key="8">
    <source>
        <dbReference type="Proteomes" id="UP000029780"/>
    </source>
</evidence>
<comment type="similarity">
    <text evidence="1">Belongs to the eIF-2-beta/eIF-5 family.</text>
</comment>
<dbReference type="RefSeq" id="YP_003407038.1">
    <property type="nucleotide sequence ID" value="NC_013756.1"/>
</dbReference>
<dbReference type="PANTHER" id="PTHR23001">
    <property type="entry name" value="EUKARYOTIC TRANSLATION INITIATION FACTOR"/>
    <property type="match status" value="1"/>
</dbReference>
<dbReference type="Proteomes" id="UP000029780">
    <property type="component" value="Segment"/>
</dbReference>
<dbReference type="InterPro" id="IPR045196">
    <property type="entry name" value="IF2/IF5"/>
</dbReference>
<reference evidence="7 8" key="1">
    <citation type="journal article" date="2009" name="Proc. Natl. Acad. Sci. U.S.A.">
        <title>Giant Marseillevirus highlights the role of amoebae as a melting pot in emergence of chimeric microorganisms.</title>
        <authorList>
            <person name="Boyer M."/>
            <person name="Yutin N."/>
            <person name="Pagnier I."/>
            <person name="Barrassi L."/>
            <person name="Fournous G."/>
            <person name="Espinosa L."/>
            <person name="Robert C."/>
            <person name="Azza S."/>
            <person name="Sun S."/>
            <person name="Rossmann M.G."/>
            <person name="Suzan-Monti M."/>
            <person name="La Scola B."/>
            <person name="Koonin E.V."/>
            <person name="Raoult D."/>
        </authorList>
    </citation>
    <scope>NUCLEOTIDE SEQUENCE [LARGE SCALE GENOMIC DNA]</scope>
    <source>
        <strain evidence="7 8">T19</strain>
    </source>
</reference>
<sequence>MYVTRATPKIVAIDLDCGEDPFYRYKTRQLKIIDNGNARTFFENIKDVSKDLNILPSFLPKFLAIELGTSSGFEKGRNLWYIAGSHSTNSIHEKLSVFIRGFVLCKTCGQPELSYEAKRGKVLMSCRGCGETTYQNEHEKFCKFMVKELR</sequence>
<accession>D2XAU9</accession>
<dbReference type="Gene3D" id="2.20.25.350">
    <property type="match status" value="1"/>
</dbReference>
<keyword evidence="8" id="KW-1185">Reference proteome</keyword>
<dbReference type="SMART" id="SM00653">
    <property type="entry name" value="eIF2B_5"/>
    <property type="match status" value="1"/>
</dbReference>
<evidence type="ECO:0000256" key="5">
    <source>
        <dbReference type="ARBA" id="ARBA00023134"/>
    </source>
</evidence>
<gene>
    <name evidence="7" type="ORF">MAR_ORF304</name>
</gene>
<organismHost>
    <name type="scientific">Acanthamoeba</name>
    <dbReference type="NCBI Taxonomy" id="5754"/>
</organismHost>
<feature type="domain" description="Translation initiation factor IF2/IF5" evidence="6">
    <location>
        <begin position="22"/>
        <end position="132"/>
    </location>
</feature>
<keyword evidence="5" id="KW-0342">GTP-binding</keyword>
<dbReference type="SUPFAM" id="SSF100966">
    <property type="entry name" value="Translation initiation factor 2 beta, aIF2beta, N-terminal domain"/>
    <property type="match status" value="1"/>
</dbReference>
<evidence type="ECO:0000256" key="2">
    <source>
        <dbReference type="ARBA" id="ARBA00022540"/>
    </source>
</evidence>
<dbReference type="GO" id="GO:0005525">
    <property type="term" value="F:GTP binding"/>
    <property type="evidence" value="ECO:0007669"/>
    <property type="project" value="UniProtKB-KW"/>
</dbReference>
<evidence type="ECO:0000256" key="4">
    <source>
        <dbReference type="ARBA" id="ARBA00022917"/>
    </source>
</evidence>
<evidence type="ECO:0000256" key="1">
    <source>
        <dbReference type="ARBA" id="ARBA00010397"/>
    </source>
</evidence>
<dbReference type="KEGG" id="vg:8746541"/>
<dbReference type="InterPro" id="IPR016190">
    <property type="entry name" value="Transl_init_fac_IF2/IF5_Zn-bd"/>
</dbReference>
<evidence type="ECO:0000313" key="7">
    <source>
        <dbReference type="EMBL" id="ADB04076.1"/>
    </source>
</evidence>
<dbReference type="InterPro" id="IPR002735">
    <property type="entry name" value="Transl_init_fac_IF2/IF5_dom"/>
</dbReference>
<organism evidence="7 8">
    <name type="scientific">Marseillevirus marseillevirus</name>
    <name type="common">GBM</name>
    <dbReference type="NCBI Taxonomy" id="694581"/>
    <lineage>
        <taxon>Viruses</taxon>
        <taxon>Varidnaviria</taxon>
        <taxon>Bamfordvirae</taxon>
        <taxon>Nucleocytoviricota</taxon>
        <taxon>Megaviricetes</taxon>
        <taxon>Pimascovirales</taxon>
        <taxon>Pimascovirales incertae sedis</taxon>
        <taxon>Marseilleviridae</taxon>
        <taxon>Marseillevirus</taxon>
        <taxon>Marseillevirus massiliense</taxon>
    </lineage>
</organism>
<keyword evidence="2 7" id="KW-0396">Initiation factor</keyword>
<keyword evidence="4" id="KW-0648">Protein biosynthesis</keyword>
<dbReference type="GeneID" id="8746541"/>
<dbReference type="PANTHER" id="PTHR23001:SF7">
    <property type="entry name" value="EUKARYOTIC TRANSLATION INITIATION FACTOR 5"/>
    <property type="match status" value="1"/>
</dbReference>
<dbReference type="EMBL" id="GU071086">
    <property type="protein sequence ID" value="ADB04076.1"/>
    <property type="molecule type" value="Genomic_DNA"/>
</dbReference>
<protein>
    <submittedName>
        <fullName evidence="7">Eukaryotic translation initiation factor 5</fullName>
    </submittedName>
</protein>
<name>D2XAU9_GBMV</name>
<dbReference type="OrthoDB" id="25104at10239"/>
<evidence type="ECO:0000256" key="3">
    <source>
        <dbReference type="ARBA" id="ARBA00022741"/>
    </source>
</evidence>
<proteinExistence type="inferred from homology"/>
<evidence type="ECO:0000259" key="6">
    <source>
        <dbReference type="SMART" id="SM00653"/>
    </source>
</evidence>